<dbReference type="Proteomes" id="UP001304300">
    <property type="component" value="Chromosome"/>
</dbReference>
<dbReference type="Gene3D" id="3.40.50.720">
    <property type="entry name" value="NAD(P)-binding Rossmann-like Domain"/>
    <property type="match status" value="1"/>
</dbReference>
<evidence type="ECO:0000256" key="1">
    <source>
        <dbReference type="ARBA" id="ARBA00006484"/>
    </source>
</evidence>
<dbReference type="Pfam" id="PF13561">
    <property type="entry name" value="adh_short_C2"/>
    <property type="match status" value="1"/>
</dbReference>
<dbReference type="PANTHER" id="PTHR43477:SF1">
    <property type="entry name" value="DIHYDROANTICAPSIN 7-DEHYDROGENASE"/>
    <property type="match status" value="1"/>
</dbReference>
<reference evidence="4 5" key="1">
    <citation type="submission" date="2023-10" db="EMBL/GenBank/DDBJ databases">
        <title>Rubellicoccus peritrichatus gen. nov., sp. nov., isolated from an algae of coral reef tank.</title>
        <authorList>
            <person name="Luo J."/>
        </authorList>
    </citation>
    <scope>NUCLEOTIDE SEQUENCE [LARGE SCALE GENOMIC DNA]</scope>
    <source>
        <strain evidence="4 5">CR14</strain>
    </source>
</reference>
<dbReference type="InterPro" id="IPR051122">
    <property type="entry name" value="SDR_DHRS6-like"/>
</dbReference>
<dbReference type="InterPro" id="IPR036291">
    <property type="entry name" value="NAD(P)-bd_dom_sf"/>
</dbReference>
<dbReference type="PRINTS" id="PR00080">
    <property type="entry name" value="SDRFAMILY"/>
</dbReference>
<comment type="similarity">
    <text evidence="1">Belongs to the short-chain dehydrogenases/reductases (SDR) family.</text>
</comment>
<dbReference type="PRINTS" id="PR00081">
    <property type="entry name" value="GDHRDH"/>
</dbReference>
<evidence type="ECO:0000313" key="4">
    <source>
        <dbReference type="EMBL" id="WOO42940.1"/>
    </source>
</evidence>
<keyword evidence="2 4" id="KW-0560">Oxidoreductase</keyword>
<dbReference type="PANTHER" id="PTHR43477">
    <property type="entry name" value="DIHYDROANTICAPSIN 7-DEHYDROGENASE"/>
    <property type="match status" value="1"/>
</dbReference>
<evidence type="ECO:0000313" key="5">
    <source>
        <dbReference type="Proteomes" id="UP001304300"/>
    </source>
</evidence>
<dbReference type="CDD" id="cd05233">
    <property type="entry name" value="SDR_c"/>
    <property type="match status" value="1"/>
</dbReference>
<name>A0AAQ3LFM4_9BACT</name>
<dbReference type="SUPFAM" id="SSF51735">
    <property type="entry name" value="NAD(P)-binding Rossmann-fold domains"/>
    <property type="match status" value="1"/>
</dbReference>
<keyword evidence="5" id="KW-1185">Reference proteome</keyword>
<organism evidence="4 5">
    <name type="scientific">Rubellicoccus peritrichatus</name>
    <dbReference type="NCBI Taxonomy" id="3080537"/>
    <lineage>
        <taxon>Bacteria</taxon>
        <taxon>Pseudomonadati</taxon>
        <taxon>Verrucomicrobiota</taxon>
        <taxon>Opitutia</taxon>
        <taxon>Puniceicoccales</taxon>
        <taxon>Cerasicoccaceae</taxon>
        <taxon>Rubellicoccus</taxon>
    </lineage>
</organism>
<proteinExistence type="inferred from homology"/>
<evidence type="ECO:0000256" key="2">
    <source>
        <dbReference type="ARBA" id="ARBA00023002"/>
    </source>
</evidence>
<dbReference type="GO" id="GO:0016491">
    <property type="term" value="F:oxidoreductase activity"/>
    <property type="evidence" value="ECO:0007669"/>
    <property type="project" value="UniProtKB-KW"/>
</dbReference>
<sequence length="240" mass="24661">MSSAFALSDKSVLVTGATGDLGLACCSALSAQGASIFASGRRESLDTLGHPSWRSDLCEAEGIASLVDAVPELDGVVFAHGVSTLRPVQFLNKDSIGEVMEPNLTASLSTLSLLLKKKRIRAGGAIVFIASIAGLTGTAGNAAYAASKGGIIAATRSLAVELARKKIRVNAICPGWIETGLTDSLNQNLSDESVKAQQAKYPLGAGHPQDVANAASFLLSDASRWITGTALPVDGGYTCQ</sequence>
<feature type="domain" description="Ketoreductase" evidence="3">
    <location>
        <begin position="10"/>
        <end position="179"/>
    </location>
</feature>
<gene>
    <name evidence="4" type="ORF">RZN69_07530</name>
</gene>
<evidence type="ECO:0000259" key="3">
    <source>
        <dbReference type="SMART" id="SM00822"/>
    </source>
</evidence>
<dbReference type="SMART" id="SM00822">
    <property type="entry name" value="PKS_KR"/>
    <property type="match status" value="1"/>
</dbReference>
<accession>A0AAQ3LFM4</accession>
<dbReference type="KEGG" id="puo:RZN69_07530"/>
<dbReference type="EMBL" id="CP136920">
    <property type="protein sequence ID" value="WOO42940.1"/>
    <property type="molecule type" value="Genomic_DNA"/>
</dbReference>
<dbReference type="AlphaFoldDB" id="A0AAQ3LFM4"/>
<protein>
    <submittedName>
        <fullName evidence="4">SDR family oxidoreductase</fullName>
        <ecNumber evidence="4">1.-.-.-</ecNumber>
    </submittedName>
</protein>
<dbReference type="InterPro" id="IPR057326">
    <property type="entry name" value="KR_dom"/>
</dbReference>
<dbReference type="EC" id="1.-.-.-" evidence="4"/>
<dbReference type="RefSeq" id="WP_317835474.1">
    <property type="nucleotide sequence ID" value="NZ_CP136920.1"/>
</dbReference>
<dbReference type="FunFam" id="3.40.50.720:FF:000084">
    <property type="entry name" value="Short-chain dehydrogenase reductase"/>
    <property type="match status" value="1"/>
</dbReference>
<dbReference type="InterPro" id="IPR002347">
    <property type="entry name" value="SDR_fam"/>
</dbReference>